<dbReference type="EMBL" id="MT141506">
    <property type="protein sequence ID" value="QJA63810.1"/>
    <property type="molecule type" value="Genomic_DNA"/>
</dbReference>
<reference evidence="3" key="1">
    <citation type="submission" date="2020-03" db="EMBL/GenBank/DDBJ databases">
        <title>The deep terrestrial virosphere.</title>
        <authorList>
            <person name="Holmfeldt K."/>
            <person name="Nilsson E."/>
            <person name="Simone D."/>
            <person name="Lopez-Fernandez M."/>
            <person name="Wu X."/>
            <person name="de Brujin I."/>
            <person name="Lundin D."/>
            <person name="Andersson A."/>
            <person name="Bertilsson S."/>
            <person name="Dopson M."/>
        </authorList>
    </citation>
    <scope>NUCLEOTIDE SEQUENCE</scope>
    <source>
        <strain evidence="2">MM415A01034</strain>
        <strain evidence="1">MM415B00576</strain>
        <strain evidence="3">TM448B00676</strain>
    </source>
</reference>
<sequence>MAKVIYVAGKFRAKTAYGIHLNVLKAEAKALELWRDGWVVICPHLNTANFQGELPDEVWLEGTMEMLRRCDAIYMTEGYEQSEGSMAELEEAKRLGLEIIFE</sequence>
<evidence type="ECO:0000313" key="3">
    <source>
        <dbReference type="EMBL" id="QJH96278.1"/>
    </source>
</evidence>
<dbReference type="AlphaFoldDB" id="A0A6M3XEW7"/>
<dbReference type="Pfam" id="PF14359">
    <property type="entry name" value="DUF4406"/>
    <property type="match status" value="1"/>
</dbReference>
<name>A0A6M3XEW7_9ZZZZ</name>
<dbReference type="Gene3D" id="3.40.50.10400">
    <property type="entry name" value="Hypothetical protein PA1492"/>
    <property type="match status" value="1"/>
</dbReference>
<accession>A0A6M3XEW7</accession>
<organism evidence="3">
    <name type="scientific">viral metagenome</name>
    <dbReference type="NCBI Taxonomy" id="1070528"/>
    <lineage>
        <taxon>unclassified sequences</taxon>
        <taxon>metagenomes</taxon>
        <taxon>organismal metagenomes</taxon>
    </lineage>
</organism>
<gene>
    <name evidence="2" type="ORF">MM415A01034_0006</name>
    <name evidence="1" type="ORF">MM415B00576_0030</name>
    <name evidence="3" type="ORF">TM448B00676_0026</name>
</gene>
<evidence type="ECO:0000313" key="1">
    <source>
        <dbReference type="EMBL" id="QJA63810.1"/>
    </source>
</evidence>
<dbReference type="EMBL" id="MT144645">
    <property type="protein sequence ID" value="QJH96278.1"/>
    <property type="molecule type" value="Genomic_DNA"/>
</dbReference>
<proteinExistence type="predicted"/>
<evidence type="ECO:0000313" key="2">
    <source>
        <dbReference type="EMBL" id="QJA78661.1"/>
    </source>
</evidence>
<protein>
    <recommendedName>
        <fullName evidence="4">DUF4406 domain-containing protein</fullName>
    </recommendedName>
</protein>
<dbReference type="EMBL" id="MT142347">
    <property type="protein sequence ID" value="QJA78661.1"/>
    <property type="molecule type" value="Genomic_DNA"/>
</dbReference>
<dbReference type="SUPFAM" id="SSF52309">
    <property type="entry name" value="N-(deoxy)ribosyltransferase-like"/>
    <property type="match status" value="1"/>
</dbReference>
<evidence type="ECO:0008006" key="4">
    <source>
        <dbReference type="Google" id="ProtNLM"/>
    </source>
</evidence>
<dbReference type="InterPro" id="IPR025518">
    <property type="entry name" value="DUF4406"/>
</dbReference>